<proteinExistence type="predicted"/>
<evidence type="ECO:0000313" key="2">
    <source>
        <dbReference type="EMBL" id="KAF3321299.1"/>
    </source>
</evidence>
<dbReference type="OrthoDB" id="668305at2759"/>
<dbReference type="AlphaFoldDB" id="A0A833VE27"/>
<dbReference type="EMBL" id="SWLB01000027">
    <property type="protein sequence ID" value="KAF3321299.1"/>
    <property type="molecule type" value="Genomic_DNA"/>
</dbReference>
<feature type="compositionally biased region" description="Basic and acidic residues" evidence="1">
    <location>
        <begin position="71"/>
        <end position="84"/>
    </location>
</feature>
<sequence length="150" mass="17283">MWDPRSCYETNTEKSVVVDPLEYMQMQDNTRYKREEEIDSLNILHYSMSNNPFVQLPDLESPSFPAPKRPRLVDVPDLSSKDEHEHDEEEEMKRKGCNININVGENYRVMDWRELDKFVASQLSPEEMSLADAQAQHSGLTIGASASAFD</sequence>
<gene>
    <name evidence="2" type="ORF">FCM35_KLT14552</name>
</gene>
<dbReference type="Proteomes" id="UP000623129">
    <property type="component" value="Unassembled WGS sequence"/>
</dbReference>
<evidence type="ECO:0000313" key="3">
    <source>
        <dbReference type="Proteomes" id="UP000623129"/>
    </source>
</evidence>
<name>A0A833VE27_9POAL</name>
<organism evidence="2 3">
    <name type="scientific">Carex littledalei</name>
    <dbReference type="NCBI Taxonomy" id="544730"/>
    <lineage>
        <taxon>Eukaryota</taxon>
        <taxon>Viridiplantae</taxon>
        <taxon>Streptophyta</taxon>
        <taxon>Embryophyta</taxon>
        <taxon>Tracheophyta</taxon>
        <taxon>Spermatophyta</taxon>
        <taxon>Magnoliopsida</taxon>
        <taxon>Liliopsida</taxon>
        <taxon>Poales</taxon>
        <taxon>Cyperaceae</taxon>
        <taxon>Cyperoideae</taxon>
        <taxon>Cariceae</taxon>
        <taxon>Carex</taxon>
        <taxon>Carex subgen. Euthyceras</taxon>
    </lineage>
</organism>
<feature type="region of interest" description="Disordered" evidence="1">
    <location>
        <begin position="57"/>
        <end position="93"/>
    </location>
</feature>
<comment type="caution">
    <text evidence="2">The sequence shown here is derived from an EMBL/GenBank/DDBJ whole genome shotgun (WGS) entry which is preliminary data.</text>
</comment>
<protein>
    <submittedName>
        <fullName evidence="2">NAC domain-containing protein 7-like protein</fullName>
    </submittedName>
</protein>
<evidence type="ECO:0000256" key="1">
    <source>
        <dbReference type="SAM" id="MobiDB-lite"/>
    </source>
</evidence>
<accession>A0A833VE27</accession>
<reference evidence="2" key="1">
    <citation type="submission" date="2020-01" db="EMBL/GenBank/DDBJ databases">
        <title>Genome sequence of Kobresia littledalei, the first chromosome-level genome in the family Cyperaceae.</title>
        <authorList>
            <person name="Qu G."/>
        </authorList>
    </citation>
    <scope>NUCLEOTIDE SEQUENCE</scope>
    <source>
        <strain evidence="2">C.B.Clarke</strain>
        <tissue evidence="2">Leaf</tissue>
    </source>
</reference>
<keyword evidence="3" id="KW-1185">Reference proteome</keyword>